<feature type="domain" description="EamA" evidence="7">
    <location>
        <begin position="155"/>
        <end position="285"/>
    </location>
</feature>
<comment type="similarity">
    <text evidence="2">Belongs to the drug/metabolite transporter (DMT) superfamily. 10 TMS drug/metabolite exporter (DME) (TC 2.A.7.3) family.</text>
</comment>
<feature type="domain" description="EamA" evidence="7">
    <location>
        <begin position="5"/>
        <end position="138"/>
    </location>
</feature>
<keyword evidence="4 6" id="KW-1133">Transmembrane helix</keyword>
<dbReference type="PANTHER" id="PTHR22911:SF6">
    <property type="entry name" value="SOLUTE CARRIER FAMILY 35 MEMBER G1"/>
    <property type="match status" value="1"/>
</dbReference>
<feature type="transmembrane region" description="Helical" evidence="6">
    <location>
        <begin position="268"/>
        <end position="286"/>
    </location>
</feature>
<dbReference type="PANTHER" id="PTHR22911">
    <property type="entry name" value="ACYL-MALONYL CONDENSING ENZYME-RELATED"/>
    <property type="match status" value="1"/>
</dbReference>
<dbReference type="GO" id="GO:0016020">
    <property type="term" value="C:membrane"/>
    <property type="evidence" value="ECO:0007669"/>
    <property type="project" value="UniProtKB-SubCell"/>
</dbReference>
<keyword evidence="3 6" id="KW-0812">Transmembrane</keyword>
<evidence type="ECO:0000256" key="3">
    <source>
        <dbReference type="ARBA" id="ARBA00022692"/>
    </source>
</evidence>
<gene>
    <name evidence="8" type="ORF">FPZ52_10680</name>
</gene>
<dbReference type="SUPFAM" id="SSF103481">
    <property type="entry name" value="Multidrug resistance efflux transporter EmrE"/>
    <property type="match status" value="2"/>
</dbReference>
<proteinExistence type="inferred from homology"/>
<feature type="transmembrane region" description="Helical" evidence="6">
    <location>
        <begin position="7"/>
        <end position="24"/>
    </location>
</feature>
<keyword evidence="9" id="KW-1185">Reference proteome</keyword>
<protein>
    <submittedName>
        <fullName evidence="8">DMT family transporter</fullName>
    </submittedName>
</protein>
<evidence type="ECO:0000313" key="9">
    <source>
        <dbReference type="Proteomes" id="UP000318483"/>
    </source>
</evidence>
<comment type="subcellular location">
    <subcellularLocation>
        <location evidence="1">Membrane</location>
        <topology evidence="1">Multi-pass membrane protein</topology>
    </subcellularLocation>
</comment>
<evidence type="ECO:0000256" key="4">
    <source>
        <dbReference type="ARBA" id="ARBA00022989"/>
    </source>
</evidence>
<feature type="transmembrane region" description="Helical" evidence="6">
    <location>
        <begin position="36"/>
        <end position="54"/>
    </location>
</feature>
<dbReference type="EMBL" id="CP042261">
    <property type="protein sequence ID" value="QDY70336.1"/>
    <property type="molecule type" value="Genomic_DNA"/>
</dbReference>
<accession>A0A5B8IAK6</accession>
<evidence type="ECO:0000313" key="8">
    <source>
        <dbReference type="EMBL" id="QDY70336.1"/>
    </source>
</evidence>
<feature type="transmembrane region" description="Helical" evidence="6">
    <location>
        <begin position="74"/>
        <end position="92"/>
    </location>
</feature>
<evidence type="ECO:0000259" key="7">
    <source>
        <dbReference type="Pfam" id="PF00892"/>
    </source>
</evidence>
<dbReference type="AlphaFoldDB" id="A0A5B8IAK6"/>
<evidence type="ECO:0000256" key="6">
    <source>
        <dbReference type="SAM" id="Phobius"/>
    </source>
</evidence>
<feature type="transmembrane region" description="Helical" evidence="6">
    <location>
        <begin position="122"/>
        <end position="142"/>
    </location>
</feature>
<name>A0A5B8IAK6_9RHOB</name>
<organism evidence="8 9">
    <name type="scientific">Qingshengfaniella alkalisoli</name>
    <dbReference type="NCBI Taxonomy" id="2599296"/>
    <lineage>
        <taxon>Bacteria</taxon>
        <taxon>Pseudomonadati</taxon>
        <taxon>Pseudomonadota</taxon>
        <taxon>Alphaproteobacteria</taxon>
        <taxon>Rhodobacterales</taxon>
        <taxon>Paracoccaceae</taxon>
        <taxon>Qingshengfaniella</taxon>
    </lineage>
</organism>
<sequence>MNPFRGIILKLAAVSIFVVMQILVKSVSGTIPPGQSMFFRSLFAMPVIVVWLAFRHELRQGLKTRKPMAHVWRGVVGTCAMGLGFAALGLLPLPEVTAISYATPLLVVMFAAMFLGEDVGLFRFLMVMLGLSGVLIVLSPRLTGFEPGVNNAETLGAIVALLGAICAALAQVFVRNMVRTEDAAAIVFWFSVTATVLSLATIPFGWVVPDPKTAGILIVMGLVGGLGQIFLTSAYRFADASLIAPFDYASMILALAAGYFLFNEVPTPTMLTGASVIIGAGILIIWREHKLQIERGRARRGGVTPQG</sequence>
<feature type="transmembrane region" description="Helical" evidence="6">
    <location>
        <begin position="98"/>
        <end position="115"/>
    </location>
</feature>
<dbReference type="Proteomes" id="UP000318483">
    <property type="component" value="Chromosome"/>
</dbReference>
<feature type="transmembrane region" description="Helical" evidence="6">
    <location>
        <begin position="214"/>
        <end position="235"/>
    </location>
</feature>
<dbReference type="RefSeq" id="WP_146365754.1">
    <property type="nucleotide sequence ID" value="NZ_CP042261.1"/>
</dbReference>
<dbReference type="InterPro" id="IPR000620">
    <property type="entry name" value="EamA_dom"/>
</dbReference>
<keyword evidence="5 6" id="KW-0472">Membrane</keyword>
<evidence type="ECO:0000256" key="5">
    <source>
        <dbReference type="ARBA" id="ARBA00023136"/>
    </source>
</evidence>
<feature type="transmembrane region" description="Helical" evidence="6">
    <location>
        <begin position="154"/>
        <end position="174"/>
    </location>
</feature>
<feature type="transmembrane region" description="Helical" evidence="6">
    <location>
        <begin position="242"/>
        <end position="262"/>
    </location>
</feature>
<dbReference type="InterPro" id="IPR037185">
    <property type="entry name" value="EmrE-like"/>
</dbReference>
<evidence type="ECO:0000256" key="2">
    <source>
        <dbReference type="ARBA" id="ARBA00009853"/>
    </source>
</evidence>
<dbReference type="KEGG" id="lit:FPZ52_10680"/>
<reference evidence="8 9" key="1">
    <citation type="submission" date="2019-07" db="EMBL/GenBank/DDBJ databases">
        <title>Litoreibacter alkalisoli sp. nov., isolated from saline-alkaline soil.</title>
        <authorList>
            <person name="Wang S."/>
            <person name="Xu L."/>
            <person name="Xing Y.-T."/>
            <person name="Sun J.-Q."/>
        </authorList>
    </citation>
    <scope>NUCLEOTIDE SEQUENCE [LARGE SCALE GENOMIC DNA]</scope>
    <source>
        <strain evidence="8 9">LN3S51</strain>
    </source>
</reference>
<evidence type="ECO:0000256" key="1">
    <source>
        <dbReference type="ARBA" id="ARBA00004141"/>
    </source>
</evidence>
<feature type="transmembrane region" description="Helical" evidence="6">
    <location>
        <begin position="186"/>
        <end position="208"/>
    </location>
</feature>
<dbReference type="Pfam" id="PF00892">
    <property type="entry name" value="EamA"/>
    <property type="match status" value="2"/>
</dbReference>
<dbReference type="OrthoDB" id="8478503at2"/>